<dbReference type="InterPro" id="IPR038186">
    <property type="entry name" value="CHAD_dom_sf"/>
</dbReference>
<dbReference type="InterPro" id="IPR007899">
    <property type="entry name" value="CHAD_dom"/>
</dbReference>
<keyword evidence="3" id="KW-1185">Reference proteome</keyword>
<accession>A0A4R2R2K3</accession>
<dbReference type="AlphaFoldDB" id="A0A4R2R2K3"/>
<proteinExistence type="predicted"/>
<dbReference type="PANTHER" id="PTHR39339">
    <property type="entry name" value="SLR1444 PROTEIN"/>
    <property type="match status" value="1"/>
</dbReference>
<reference evidence="2 3" key="1">
    <citation type="submission" date="2019-03" db="EMBL/GenBank/DDBJ databases">
        <title>Genomic Encyclopedia of Type Strains, Phase IV (KMG-IV): sequencing the most valuable type-strain genomes for metagenomic binning, comparative biology and taxonomic classification.</title>
        <authorList>
            <person name="Goeker M."/>
        </authorList>
    </citation>
    <scope>NUCLEOTIDE SEQUENCE [LARGE SCALE GENOMIC DNA]</scope>
    <source>
        <strain evidence="2 3">DSM 45765</strain>
    </source>
</reference>
<comment type="caution">
    <text evidence="2">The sequence shown here is derived from an EMBL/GenBank/DDBJ whole genome shotgun (WGS) entry which is preliminary data.</text>
</comment>
<evidence type="ECO:0000259" key="1">
    <source>
        <dbReference type="PROSITE" id="PS51708"/>
    </source>
</evidence>
<dbReference type="Gene3D" id="1.40.20.10">
    <property type="entry name" value="CHAD domain"/>
    <property type="match status" value="1"/>
</dbReference>
<evidence type="ECO:0000313" key="3">
    <source>
        <dbReference type="Proteomes" id="UP000294911"/>
    </source>
</evidence>
<dbReference type="RefSeq" id="WP_132874872.1">
    <property type="nucleotide sequence ID" value="NZ_SLXQ01000001.1"/>
</dbReference>
<dbReference type="OrthoDB" id="9777271at2"/>
<evidence type="ECO:0000313" key="2">
    <source>
        <dbReference type="EMBL" id="TCP56237.1"/>
    </source>
</evidence>
<organism evidence="2 3">
    <name type="scientific">Tamaricihabitans halophyticus</name>
    <dbReference type="NCBI Taxonomy" id="1262583"/>
    <lineage>
        <taxon>Bacteria</taxon>
        <taxon>Bacillati</taxon>
        <taxon>Actinomycetota</taxon>
        <taxon>Actinomycetes</taxon>
        <taxon>Pseudonocardiales</taxon>
        <taxon>Pseudonocardiaceae</taxon>
        <taxon>Tamaricihabitans</taxon>
    </lineage>
</organism>
<dbReference type="EMBL" id="SLXQ01000001">
    <property type="protein sequence ID" value="TCP56237.1"/>
    <property type="molecule type" value="Genomic_DNA"/>
</dbReference>
<protein>
    <submittedName>
        <fullName evidence="2">CHAD domain-containing protein</fullName>
    </submittedName>
</protein>
<feature type="domain" description="CHAD" evidence="1">
    <location>
        <begin position="31"/>
        <end position="314"/>
    </location>
</feature>
<dbReference type="PANTHER" id="PTHR39339:SF1">
    <property type="entry name" value="CHAD DOMAIN-CONTAINING PROTEIN"/>
    <property type="match status" value="1"/>
</dbReference>
<gene>
    <name evidence="2" type="ORF">EV191_101177</name>
</gene>
<dbReference type="SMART" id="SM00880">
    <property type="entry name" value="CHAD"/>
    <property type="match status" value="1"/>
</dbReference>
<sequence length="324" mass="36122">MTTNRAGTSRALPVAATELGLTAEPLVAAKREPLHAHLRAAVDTQLRVLLARQEGLRAGDDPEDVHQLRVAARRLRAILREQGNSLGEAASELRAELRWLASSFGELRDLDVLIEGLTEDAALLPEADQAAFFPVLEAFRAHRKEARKLAMRTLRTARYRKLLQRLADAVLTEEPAAAARPATSAVGQAAGPKQLISRPYRKMRKDVARASDPPTDAELHELRIRGKRLRYSAEFSAPRGAKQTDRTKQLIKATKRLQTVLGTHNDLVIAEERLRELLGAESLDTEAILAAGRLLERRSVQIEDCRLRWRKEWAVVDKHARALL</sequence>
<dbReference type="Proteomes" id="UP000294911">
    <property type="component" value="Unassembled WGS sequence"/>
</dbReference>
<dbReference type="PROSITE" id="PS51708">
    <property type="entry name" value="CHAD"/>
    <property type="match status" value="1"/>
</dbReference>
<dbReference type="Pfam" id="PF05235">
    <property type="entry name" value="CHAD"/>
    <property type="match status" value="1"/>
</dbReference>
<name>A0A4R2R2K3_9PSEU</name>